<dbReference type="Proteomes" id="UP000594118">
    <property type="component" value="Chromosome"/>
</dbReference>
<evidence type="ECO:0000256" key="3">
    <source>
        <dbReference type="ARBA" id="ARBA00022989"/>
    </source>
</evidence>
<evidence type="ECO:0000256" key="6">
    <source>
        <dbReference type="ARBA" id="ARBA00023316"/>
    </source>
</evidence>
<dbReference type="RefSeq" id="WP_193082096.1">
    <property type="nucleotide sequence ID" value="NZ_CP045201.1"/>
</dbReference>
<dbReference type="PANTHER" id="PTHR30518:SF2">
    <property type="entry name" value="ENDOLYTIC MUREIN TRANSGLYCOSYLASE"/>
    <property type="match status" value="1"/>
</dbReference>
<organism evidence="8 9">
    <name type="scientific">Pseudooceanicola spongiae</name>
    <dbReference type="NCBI Taxonomy" id="2613965"/>
    <lineage>
        <taxon>Bacteria</taxon>
        <taxon>Pseudomonadati</taxon>
        <taxon>Pseudomonadota</taxon>
        <taxon>Alphaproteobacteria</taxon>
        <taxon>Rhodobacterales</taxon>
        <taxon>Paracoccaceae</taxon>
        <taxon>Pseudooceanicola</taxon>
    </lineage>
</organism>
<dbReference type="HAMAP" id="MF_02065">
    <property type="entry name" value="MltG"/>
    <property type="match status" value="1"/>
</dbReference>
<keyword evidence="2 7" id="KW-0812">Transmembrane</keyword>
<keyword evidence="4 7" id="KW-0472">Membrane</keyword>
<dbReference type="GO" id="GO:0005886">
    <property type="term" value="C:plasma membrane"/>
    <property type="evidence" value="ECO:0007669"/>
    <property type="project" value="UniProtKB-UniRule"/>
</dbReference>
<dbReference type="EC" id="4.2.2.29" evidence="7"/>
<keyword evidence="6 7" id="KW-0961">Cell wall biogenesis/degradation</keyword>
<dbReference type="KEGG" id="pshq:F3W81_02460"/>
<dbReference type="EMBL" id="CP045201">
    <property type="protein sequence ID" value="QOL79779.1"/>
    <property type="molecule type" value="Genomic_DNA"/>
</dbReference>
<keyword evidence="9" id="KW-1185">Reference proteome</keyword>
<comment type="catalytic activity">
    <reaction evidence="7">
        <text>a peptidoglycan chain = a peptidoglycan chain with N-acetyl-1,6-anhydromuramyl-[peptide] at the reducing end + a peptidoglycan chain with N-acetylglucosamine at the non-reducing end.</text>
        <dbReference type="EC" id="4.2.2.29"/>
    </reaction>
</comment>
<dbReference type="NCBIfam" id="TIGR00247">
    <property type="entry name" value="endolytic transglycosylase MltG"/>
    <property type="match status" value="1"/>
</dbReference>
<dbReference type="GO" id="GO:0071555">
    <property type="term" value="P:cell wall organization"/>
    <property type="evidence" value="ECO:0007669"/>
    <property type="project" value="UniProtKB-KW"/>
</dbReference>
<gene>
    <name evidence="7 8" type="primary">mltG</name>
    <name evidence="8" type="ORF">F3W81_02460</name>
</gene>
<proteinExistence type="inferred from homology"/>
<sequence>MWRSIASNGISLLIVLTLLLGGAIIYGKREYRAEGPLSEAICVRVAPGETMRGVSADLQEQGAVKSGALMRVGAEYTEKADDLKAGAFLVPARSSMADIVGLVTRGGASTCGTEIVYRVGVRSSDVLVRELDPATSRFIERAKFVPGEGDAPQAYTDVKAQSDTRFRVAMAEGVTSWQVVQVLKAADVLSGDVATVPAEGSLAPDSYEVLKGDSRESVLERMAAQQSLRLQAAWESRADDLPFDTPEEALIMASIIEKETGVPDERGMVASVFENRLRRGMRLQTDPTVIYGITKGEGILDRGLRRSELDRATPYNTYQIDGMPPTPIANPGRASIEAAVNPEVSDYVYFVADGSGGHAFAETLEQHNANVAKWRQIEQNGANQ</sequence>
<dbReference type="GO" id="GO:0009252">
    <property type="term" value="P:peptidoglycan biosynthetic process"/>
    <property type="evidence" value="ECO:0007669"/>
    <property type="project" value="UniProtKB-UniRule"/>
</dbReference>
<dbReference type="GO" id="GO:0008932">
    <property type="term" value="F:lytic endotransglycosylase activity"/>
    <property type="evidence" value="ECO:0007669"/>
    <property type="project" value="UniProtKB-UniRule"/>
</dbReference>
<evidence type="ECO:0000256" key="5">
    <source>
        <dbReference type="ARBA" id="ARBA00023239"/>
    </source>
</evidence>
<evidence type="ECO:0000313" key="9">
    <source>
        <dbReference type="Proteomes" id="UP000594118"/>
    </source>
</evidence>
<keyword evidence="5 7" id="KW-0456">Lyase</keyword>
<keyword evidence="1 7" id="KW-1003">Cell membrane</keyword>
<protein>
    <recommendedName>
        <fullName evidence="7">Endolytic murein transglycosylase</fullName>
        <ecNumber evidence="7">4.2.2.29</ecNumber>
    </recommendedName>
    <alternativeName>
        <fullName evidence="7">Peptidoglycan lytic transglycosylase</fullName>
    </alternativeName>
    <alternativeName>
        <fullName evidence="7">Peptidoglycan polymerization terminase</fullName>
    </alternativeName>
</protein>
<comment type="function">
    <text evidence="7">Functions as a peptidoglycan terminase that cleaves nascent peptidoglycan strands endolytically to terminate their elongation.</text>
</comment>
<dbReference type="CDD" id="cd08010">
    <property type="entry name" value="MltG_like"/>
    <property type="match status" value="1"/>
</dbReference>
<evidence type="ECO:0000256" key="2">
    <source>
        <dbReference type="ARBA" id="ARBA00022692"/>
    </source>
</evidence>
<keyword evidence="7" id="KW-0997">Cell inner membrane</keyword>
<evidence type="ECO:0000256" key="4">
    <source>
        <dbReference type="ARBA" id="ARBA00023136"/>
    </source>
</evidence>
<comment type="similarity">
    <text evidence="7">Belongs to the transglycosylase MltG family.</text>
</comment>
<evidence type="ECO:0000313" key="8">
    <source>
        <dbReference type="EMBL" id="QOL79779.1"/>
    </source>
</evidence>
<evidence type="ECO:0000256" key="7">
    <source>
        <dbReference type="HAMAP-Rule" id="MF_02065"/>
    </source>
</evidence>
<dbReference type="PANTHER" id="PTHR30518">
    <property type="entry name" value="ENDOLYTIC MUREIN TRANSGLYCOSYLASE"/>
    <property type="match status" value="1"/>
</dbReference>
<name>A0A7L9WHP9_9RHOB</name>
<evidence type="ECO:0000256" key="1">
    <source>
        <dbReference type="ARBA" id="ARBA00022475"/>
    </source>
</evidence>
<dbReference type="Gene3D" id="3.30.1490.480">
    <property type="entry name" value="Endolytic murein transglycosylase"/>
    <property type="match status" value="1"/>
</dbReference>
<dbReference type="AlphaFoldDB" id="A0A7L9WHP9"/>
<dbReference type="Pfam" id="PF02618">
    <property type="entry name" value="YceG"/>
    <property type="match status" value="1"/>
</dbReference>
<dbReference type="Gene3D" id="3.30.160.60">
    <property type="entry name" value="Classic Zinc Finger"/>
    <property type="match status" value="1"/>
</dbReference>
<accession>A0A7L9WHP9</accession>
<feature type="site" description="Important for catalytic activity" evidence="7">
    <location>
        <position position="259"/>
    </location>
</feature>
<reference evidence="8 9" key="1">
    <citation type="submission" date="2019-10" db="EMBL/GenBank/DDBJ databases">
        <title>Pseudopuniceibacterium sp. HQ09 islated from Antarctica.</title>
        <authorList>
            <person name="Liao L."/>
            <person name="Su S."/>
            <person name="Chen B."/>
            <person name="Yu Y."/>
        </authorList>
    </citation>
    <scope>NUCLEOTIDE SEQUENCE [LARGE SCALE GENOMIC DNA]</scope>
    <source>
        <strain evidence="8 9">HQ09</strain>
    </source>
</reference>
<dbReference type="InterPro" id="IPR003770">
    <property type="entry name" value="MLTG-like"/>
</dbReference>
<keyword evidence="3 7" id="KW-1133">Transmembrane helix</keyword>